<evidence type="ECO:0000313" key="5">
    <source>
        <dbReference type="Proteomes" id="UP001482620"/>
    </source>
</evidence>
<keyword evidence="2" id="KW-0677">Repeat</keyword>
<protein>
    <submittedName>
        <fullName evidence="4">Centrosomal protein of 72 kDa</fullName>
    </submittedName>
</protein>
<accession>A0ABV0ULI0</accession>
<dbReference type="InterPro" id="IPR055320">
    <property type="entry name" value="CEP72-like"/>
</dbReference>
<reference evidence="4 5" key="1">
    <citation type="submission" date="2021-06" db="EMBL/GenBank/DDBJ databases">
        <authorList>
            <person name="Palmer J.M."/>
        </authorList>
    </citation>
    <scope>NUCLEOTIDE SEQUENCE [LARGE SCALE GENOMIC DNA]</scope>
    <source>
        <strain evidence="5">if_2019</strain>
        <tissue evidence="4">Muscle</tissue>
    </source>
</reference>
<keyword evidence="1" id="KW-0433">Leucine-rich repeat</keyword>
<keyword evidence="5" id="KW-1185">Reference proteome</keyword>
<organism evidence="4 5">
    <name type="scientific">Ilyodon furcidens</name>
    <name type="common">goldbreast splitfin</name>
    <dbReference type="NCBI Taxonomy" id="33524"/>
    <lineage>
        <taxon>Eukaryota</taxon>
        <taxon>Metazoa</taxon>
        <taxon>Chordata</taxon>
        <taxon>Craniata</taxon>
        <taxon>Vertebrata</taxon>
        <taxon>Euteleostomi</taxon>
        <taxon>Actinopterygii</taxon>
        <taxon>Neopterygii</taxon>
        <taxon>Teleostei</taxon>
        <taxon>Neoteleostei</taxon>
        <taxon>Acanthomorphata</taxon>
        <taxon>Ovalentaria</taxon>
        <taxon>Atherinomorphae</taxon>
        <taxon>Cyprinodontiformes</taxon>
        <taxon>Goodeidae</taxon>
        <taxon>Ilyodon</taxon>
    </lineage>
</organism>
<dbReference type="Gene3D" id="3.80.10.10">
    <property type="entry name" value="Ribonuclease Inhibitor"/>
    <property type="match status" value="1"/>
</dbReference>
<evidence type="ECO:0000256" key="1">
    <source>
        <dbReference type="ARBA" id="ARBA00022614"/>
    </source>
</evidence>
<proteinExistence type="predicted"/>
<evidence type="ECO:0000313" key="4">
    <source>
        <dbReference type="EMBL" id="MEQ2245564.1"/>
    </source>
</evidence>
<dbReference type="InterPro" id="IPR032675">
    <property type="entry name" value="LRR_dom_sf"/>
</dbReference>
<evidence type="ECO:0000256" key="3">
    <source>
        <dbReference type="ARBA" id="ARBA00023054"/>
    </source>
</evidence>
<dbReference type="PANTHER" id="PTHR23311">
    <property type="entry name" value="HEAT SHOCK REGULATED 2"/>
    <property type="match status" value="1"/>
</dbReference>
<name>A0ABV0ULI0_9TELE</name>
<dbReference type="Proteomes" id="UP001482620">
    <property type="component" value="Unassembled WGS sequence"/>
</dbReference>
<dbReference type="EMBL" id="JAHRIQ010073639">
    <property type="protein sequence ID" value="MEQ2245564.1"/>
    <property type="molecule type" value="Genomic_DNA"/>
</dbReference>
<comment type="caution">
    <text evidence="4">The sequence shown here is derived from an EMBL/GenBank/DDBJ whole genome shotgun (WGS) entry which is preliminary data.</text>
</comment>
<sequence>MAAVCLTTLTEQWIRDRLQLKHPFLGDVRTLSLPGTHEEKIRHLGKALNNFVRLKSLDLSYNAIVSVEVCSSVAHI</sequence>
<dbReference type="PANTHER" id="PTHR23311:SF5">
    <property type="entry name" value="CENTROSOMAL PROTEIN OF 72 KDA"/>
    <property type="match status" value="1"/>
</dbReference>
<keyword evidence="3" id="KW-0175">Coiled coil</keyword>
<gene>
    <name evidence="4" type="primary">CEP72</name>
    <name evidence="4" type="ORF">ILYODFUR_029224</name>
</gene>
<evidence type="ECO:0000256" key="2">
    <source>
        <dbReference type="ARBA" id="ARBA00022737"/>
    </source>
</evidence>